<dbReference type="Proteomes" id="UP000198994">
    <property type="component" value="Unassembled WGS sequence"/>
</dbReference>
<evidence type="ECO:0000259" key="9">
    <source>
        <dbReference type="PROSITE" id="PS50893"/>
    </source>
</evidence>
<sequence length="218" mass="23772">MSRLTLSRTRCLRLIPRSLEKGVFVALLGPSGWGRTTLLNIVAGLAHAGRGRLVFDGEDITRQPAGQRRFGMVFQSYALFRHMTVAQNIGFDLKGMKNGPDRAGIAQRVGDLPGMIELPGLGDRYPAQLSGGQRQRVAMARALAIRPRLLLRDEPFSALDAQVRESQRSEVRALQRKAGVGAIMVTHDRGEAEALADRIAIMDHGRILCIDRPAAAAA</sequence>
<evidence type="ECO:0000256" key="1">
    <source>
        <dbReference type="ARBA" id="ARBA00022448"/>
    </source>
</evidence>
<dbReference type="RefSeq" id="WP_089959587.1">
    <property type="nucleotide sequence ID" value="NZ_FNAV01000007.1"/>
</dbReference>
<accession>A0A1G7FPW7</accession>
<evidence type="ECO:0000313" key="11">
    <source>
        <dbReference type="Proteomes" id="UP000198994"/>
    </source>
</evidence>
<dbReference type="AlphaFoldDB" id="A0A1G7FPW7"/>
<name>A0A1G7FPW7_9RHOB</name>
<dbReference type="InterPro" id="IPR050093">
    <property type="entry name" value="ABC_SmlMolc_Importer"/>
</dbReference>
<keyword evidence="3" id="KW-0410">Iron transport</keyword>
<evidence type="ECO:0000256" key="2">
    <source>
        <dbReference type="ARBA" id="ARBA00022475"/>
    </source>
</evidence>
<evidence type="ECO:0000256" key="7">
    <source>
        <dbReference type="ARBA" id="ARBA00023065"/>
    </source>
</evidence>
<dbReference type="InterPro" id="IPR015853">
    <property type="entry name" value="ABC_transpr_FbpC"/>
</dbReference>
<dbReference type="PROSITE" id="PS50893">
    <property type="entry name" value="ABC_TRANSPORTER_2"/>
    <property type="match status" value="1"/>
</dbReference>
<dbReference type="CDD" id="cd03259">
    <property type="entry name" value="ABC_Carb_Solutes_like"/>
    <property type="match status" value="1"/>
</dbReference>
<dbReference type="PROSITE" id="PS00211">
    <property type="entry name" value="ABC_TRANSPORTER_1"/>
    <property type="match status" value="1"/>
</dbReference>
<dbReference type="PANTHER" id="PTHR42781:SF4">
    <property type="entry name" value="SPERMIDINE_PUTRESCINE IMPORT ATP-BINDING PROTEIN POTA"/>
    <property type="match status" value="1"/>
</dbReference>
<feature type="domain" description="ABC transporter" evidence="9">
    <location>
        <begin position="1"/>
        <end position="218"/>
    </location>
</feature>
<dbReference type="Gene3D" id="3.40.50.300">
    <property type="entry name" value="P-loop containing nucleotide triphosphate hydrolases"/>
    <property type="match status" value="1"/>
</dbReference>
<keyword evidence="2" id="KW-1003">Cell membrane</keyword>
<dbReference type="GO" id="GO:0016020">
    <property type="term" value="C:membrane"/>
    <property type="evidence" value="ECO:0007669"/>
    <property type="project" value="InterPro"/>
</dbReference>
<keyword evidence="1" id="KW-0813">Transport</keyword>
<evidence type="ECO:0000256" key="8">
    <source>
        <dbReference type="ARBA" id="ARBA00023136"/>
    </source>
</evidence>
<evidence type="ECO:0000256" key="5">
    <source>
        <dbReference type="ARBA" id="ARBA00022840"/>
    </source>
</evidence>
<dbReference type="InterPro" id="IPR003439">
    <property type="entry name" value="ABC_transporter-like_ATP-bd"/>
</dbReference>
<gene>
    <name evidence="10" type="ORF">SAMN04488105_107225</name>
</gene>
<keyword evidence="5 10" id="KW-0067">ATP-binding</keyword>
<dbReference type="GO" id="GO:0005524">
    <property type="term" value="F:ATP binding"/>
    <property type="evidence" value="ECO:0007669"/>
    <property type="project" value="UniProtKB-KW"/>
</dbReference>
<evidence type="ECO:0000256" key="6">
    <source>
        <dbReference type="ARBA" id="ARBA00023004"/>
    </source>
</evidence>
<dbReference type="SUPFAM" id="SSF52540">
    <property type="entry name" value="P-loop containing nucleoside triphosphate hydrolases"/>
    <property type="match status" value="1"/>
</dbReference>
<dbReference type="PANTHER" id="PTHR42781">
    <property type="entry name" value="SPERMIDINE/PUTRESCINE IMPORT ATP-BINDING PROTEIN POTA"/>
    <property type="match status" value="1"/>
</dbReference>
<dbReference type="InterPro" id="IPR017871">
    <property type="entry name" value="ABC_transporter-like_CS"/>
</dbReference>
<evidence type="ECO:0000256" key="4">
    <source>
        <dbReference type="ARBA" id="ARBA00022741"/>
    </source>
</evidence>
<keyword evidence="11" id="KW-1185">Reference proteome</keyword>
<reference evidence="11" key="1">
    <citation type="submission" date="2016-10" db="EMBL/GenBank/DDBJ databases">
        <authorList>
            <person name="Varghese N."/>
            <person name="Submissions S."/>
        </authorList>
    </citation>
    <scope>NUCLEOTIDE SEQUENCE [LARGE SCALE GENOMIC DNA]</scope>
    <source>
        <strain evidence="11">DSM 10146</strain>
    </source>
</reference>
<protein>
    <submittedName>
        <fullName evidence="10">Sulfate transport system ATP-binding protein</fullName>
    </submittedName>
</protein>
<keyword evidence="6" id="KW-0408">Iron</keyword>
<proteinExistence type="predicted"/>
<dbReference type="EMBL" id="FNAV01000007">
    <property type="protein sequence ID" value="SDE77970.1"/>
    <property type="molecule type" value="Genomic_DNA"/>
</dbReference>
<keyword evidence="8" id="KW-0472">Membrane</keyword>
<dbReference type="OrthoDB" id="9802264at2"/>
<dbReference type="Pfam" id="PF00005">
    <property type="entry name" value="ABC_tran"/>
    <property type="match status" value="1"/>
</dbReference>
<evidence type="ECO:0000256" key="3">
    <source>
        <dbReference type="ARBA" id="ARBA00022496"/>
    </source>
</evidence>
<organism evidence="10 11">
    <name type="scientific">Salipiger thiooxidans</name>
    <dbReference type="NCBI Taxonomy" id="282683"/>
    <lineage>
        <taxon>Bacteria</taxon>
        <taxon>Pseudomonadati</taxon>
        <taxon>Pseudomonadota</taxon>
        <taxon>Alphaproteobacteria</taxon>
        <taxon>Rhodobacterales</taxon>
        <taxon>Roseobacteraceae</taxon>
        <taxon>Salipiger</taxon>
    </lineage>
</organism>
<dbReference type="GO" id="GO:0016887">
    <property type="term" value="F:ATP hydrolysis activity"/>
    <property type="evidence" value="ECO:0007669"/>
    <property type="project" value="InterPro"/>
</dbReference>
<dbReference type="InterPro" id="IPR027417">
    <property type="entry name" value="P-loop_NTPase"/>
</dbReference>
<dbReference type="SMART" id="SM00382">
    <property type="entry name" value="AAA"/>
    <property type="match status" value="1"/>
</dbReference>
<dbReference type="InterPro" id="IPR003593">
    <property type="entry name" value="AAA+_ATPase"/>
</dbReference>
<evidence type="ECO:0000313" key="10">
    <source>
        <dbReference type="EMBL" id="SDE77970.1"/>
    </source>
</evidence>
<keyword evidence="4" id="KW-0547">Nucleotide-binding</keyword>
<dbReference type="GO" id="GO:0015408">
    <property type="term" value="F:ABC-type ferric iron transporter activity"/>
    <property type="evidence" value="ECO:0007669"/>
    <property type="project" value="InterPro"/>
</dbReference>
<dbReference type="STRING" id="282683.SAMN04488105_107225"/>
<keyword evidence="7" id="KW-0406">Ion transport</keyword>